<name>A0ABP6E0J8_9ACTN</name>
<dbReference type="EMBL" id="BAAARK010000005">
    <property type="protein sequence ID" value="GAA2655562.1"/>
    <property type="molecule type" value="Genomic_DNA"/>
</dbReference>
<gene>
    <name evidence="2" type="ORF">GCM10009864_21360</name>
</gene>
<protein>
    <submittedName>
        <fullName evidence="2">Uncharacterized protein</fullName>
    </submittedName>
</protein>
<keyword evidence="3" id="KW-1185">Reference proteome</keyword>
<accession>A0ABP6E0J8</accession>
<evidence type="ECO:0000313" key="2">
    <source>
        <dbReference type="EMBL" id="GAA2655562.1"/>
    </source>
</evidence>
<organism evidence="2 3">
    <name type="scientific">Streptomyces lunalinharesii</name>
    <dbReference type="NCBI Taxonomy" id="333384"/>
    <lineage>
        <taxon>Bacteria</taxon>
        <taxon>Bacillati</taxon>
        <taxon>Actinomycetota</taxon>
        <taxon>Actinomycetes</taxon>
        <taxon>Kitasatosporales</taxon>
        <taxon>Streptomycetaceae</taxon>
        <taxon>Streptomyces</taxon>
    </lineage>
</organism>
<sequence>MLPVYSLTRSGPFGPGLAGAPSDIQNISTVSGVTSHAFPPATGLRGAGGTHGRPGAFLTGAPGTLAGVGPRPLGRTGGCGTLVSGHIYDRSALQAAEGERQEDDGHRATLWWATLVLQAGKGNQPISRRVDTISKQYQDDPEED</sequence>
<evidence type="ECO:0000313" key="3">
    <source>
        <dbReference type="Proteomes" id="UP001500994"/>
    </source>
</evidence>
<comment type="caution">
    <text evidence="2">The sequence shown here is derived from an EMBL/GenBank/DDBJ whole genome shotgun (WGS) entry which is preliminary data.</text>
</comment>
<reference evidence="3" key="1">
    <citation type="journal article" date="2019" name="Int. J. Syst. Evol. Microbiol.">
        <title>The Global Catalogue of Microorganisms (GCM) 10K type strain sequencing project: providing services to taxonomists for standard genome sequencing and annotation.</title>
        <authorList>
            <consortium name="The Broad Institute Genomics Platform"/>
            <consortium name="The Broad Institute Genome Sequencing Center for Infectious Disease"/>
            <person name="Wu L."/>
            <person name="Ma J."/>
        </authorList>
    </citation>
    <scope>NUCLEOTIDE SEQUENCE [LARGE SCALE GENOMIC DNA]</scope>
    <source>
        <strain evidence="3">JCM 16374</strain>
    </source>
</reference>
<dbReference type="Proteomes" id="UP001500994">
    <property type="component" value="Unassembled WGS sequence"/>
</dbReference>
<feature type="region of interest" description="Disordered" evidence="1">
    <location>
        <begin position="123"/>
        <end position="144"/>
    </location>
</feature>
<proteinExistence type="predicted"/>
<evidence type="ECO:0000256" key="1">
    <source>
        <dbReference type="SAM" id="MobiDB-lite"/>
    </source>
</evidence>